<keyword evidence="1" id="KW-0596">Phosphopantetheine</keyword>
<dbReference type="Gene3D" id="3.40.366.10">
    <property type="entry name" value="Malonyl-Coenzyme A Acyl Carrier Protein, domain 2"/>
    <property type="match status" value="1"/>
</dbReference>
<dbReference type="SUPFAM" id="SSF53335">
    <property type="entry name" value="S-adenosyl-L-methionine-dependent methyltransferases"/>
    <property type="match status" value="1"/>
</dbReference>
<dbReference type="CDD" id="cd05274">
    <property type="entry name" value="KR_FAS_SDR_x"/>
    <property type="match status" value="1"/>
</dbReference>
<feature type="compositionally biased region" description="Pro residues" evidence="5">
    <location>
        <begin position="1057"/>
        <end position="1076"/>
    </location>
</feature>
<proteinExistence type="predicted"/>
<keyword evidence="2" id="KW-0597">Phosphoprotein</keyword>
<evidence type="ECO:0000259" key="6">
    <source>
        <dbReference type="PROSITE" id="PS50075"/>
    </source>
</evidence>
<dbReference type="InterPro" id="IPR016036">
    <property type="entry name" value="Malonyl_transacylase_ACP-bd"/>
</dbReference>
<dbReference type="Pfam" id="PF08242">
    <property type="entry name" value="Methyltransf_12"/>
    <property type="match status" value="1"/>
</dbReference>
<evidence type="ECO:0000256" key="4">
    <source>
        <dbReference type="ARBA" id="ARBA00023268"/>
    </source>
</evidence>
<dbReference type="InterPro" id="IPR016035">
    <property type="entry name" value="Acyl_Trfase/lysoPLipase"/>
</dbReference>
<dbReference type="Pfam" id="PF00698">
    <property type="entry name" value="Acyl_transf_1"/>
    <property type="match status" value="1"/>
</dbReference>
<dbReference type="SMART" id="SM00823">
    <property type="entry name" value="PKS_PP"/>
    <property type="match status" value="1"/>
</dbReference>
<dbReference type="InterPro" id="IPR036291">
    <property type="entry name" value="NAD(P)-bd_dom_sf"/>
</dbReference>
<keyword evidence="3" id="KW-0808">Transferase</keyword>
<dbReference type="SUPFAM" id="SSF51735">
    <property type="entry name" value="NAD(P)-binding Rossmann-fold domains"/>
    <property type="match status" value="2"/>
</dbReference>
<dbReference type="InterPro" id="IPR001227">
    <property type="entry name" value="Ac_transferase_dom_sf"/>
</dbReference>
<dbReference type="NCBIfam" id="NF037941">
    <property type="entry name" value="PKS_NbtC"/>
    <property type="match status" value="1"/>
</dbReference>
<dbReference type="PANTHER" id="PTHR43775">
    <property type="entry name" value="FATTY ACID SYNTHASE"/>
    <property type="match status" value="1"/>
</dbReference>
<dbReference type="InterPro" id="IPR013217">
    <property type="entry name" value="Methyltransf_12"/>
</dbReference>
<dbReference type="CDD" id="cd02440">
    <property type="entry name" value="AdoMet_MTases"/>
    <property type="match status" value="1"/>
</dbReference>
<evidence type="ECO:0000313" key="7">
    <source>
        <dbReference type="EMBL" id="MFC3966392.1"/>
    </source>
</evidence>
<evidence type="ECO:0000256" key="2">
    <source>
        <dbReference type="ARBA" id="ARBA00022553"/>
    </source>
</evidence>
<feature type="region of interest" description="Disordered" evidence="5">
    <location>
        <begin position="457"/>
        <end position="486"/>
    </location>
</feature>
<dbReference type="SUPFAM" id="SSF52151">
    <property type="entry name" value="FabD/lysophospholipase-like"/>
    <property type="match status" value="1"/>
</dbReference>
<feature type="region of interest" description="Disordered" evidence="5">
    <location>
        <begin position="1044"/>
        <end position="1092"/>
    </location>
</feature>
<dbReference type="InterPro" id="IPR014043">
    <property type="entry name" value="Acyl_transferase_dom"/>
</dbReference>
<dbReference type="PANTHER" id="PTHR43775:SF37">
    <property type="entry name" value="SI:DKEY-61P9.11"/>
    <property type="match status" value="1"/>
</dbReference>
<gene>
    <name evidence="7" type="primary">nbtC</name>
    <name evidence="7" type="ORF">ACFO0B_30795</name>
</gene>
<dbReference type="Gene3D" id="3.40.50.150">
    <property type="entry name" value="Vaccinia Virus protein VP39"/>
    <property type="match status" value="1"/>
</dbReference>
<dbReference type="Pfam" id="PF08659">
    <property type="entry name" value="KR"/>
    <property type="match status" value="1"/>
</dbReference>
<organism evidence="7 8">
    <name type="scientific">Nocardia jiangsuensis</name>
    <dbReference type="NCBI Taxonomy" id="1691563"/>
    <lineage>
        <taxon>Bacteria</taxon>
        <taxon>Bacillati</taxon>
        <taxon>Actinomycetota</taxon>
        <taxon>Actinomycetes</taxon>
        <taxon>Mycobacteriales</taxon>
        <taxon>Nocardiaceae</taxon>
        <taxon>Nocardia</taxon>
    </lineage>
</organism>
<dbReference type="InterPro" id="IPR006162">
    <property type="entry name" value="Ppantetheine_attach_site"/>
</dbReference>
<dbReference type="Gene3D" id="3.40.50.720">
    <property type="entry name" value="NAD(P)-binding Rossmann-like Domain"/>
    <property type="match status" value="1"/>
</dbReference>
<dbReference type="InterPro" id="IPR029063">
    <property type="entry name" value="SAM-dependent_MTases_sf"/>
</dbReference>
<evidence type="ECO:0000256" key="3">
    <source>
        <dbReference type="ARBA" id="ARBA00022679"/>
    </source>
</evidence>
<dbReference type="InterPro" id="IPR013968">
    <property type="entry name" value="PKS_KR"/>
</dbReference>
<dbReference type="InterPro" id="IPR020806">
    <property type="entry name" value="PKS_PP-bd"/>
</dbReference>
<feature type="domain" description="Carrier" evidence="6">
    <location>
        <begin position="960"/>
        <end position="1038"/>
    </location>
</feature>
<sequence>MPSHRLPDGSIPVLLSADSPALLRAEAAALLGYLAEHPAVAPGRVAEQLLRTRVARRYRALLAVTDRAGLVTALAAVRDGSHPAVEPATERTVAFVLPGQGTQRRGMGRVFYAGVEAYRAEADRCAALFEEQFGASPLPYLLGTGDEAEESAAVVQPALFTQMVALGALWRSFGVRPAATVGHSQGEIAAACLSGAMSLADAVVVVGTRAHAVDKIASDRYAMAVVAADREECEDVIARLPGWAQVSVRNAPRMVGVSGERHTVRAVVEALAERGRFARVIQVGYPAHTVLLNEFRDLIHDAVHSRLDSTRFLDSEIPCIGSTLGAAVTPELPVDEYWFWNLRNPVRFDRAIGTAVAGGIDTFVELAEHPTLHLAIEENLTELPATRTLGTSLRTATDLREFTRNLVELAVADLGFSWDGLRTGAETPPAPPLLDFPNVAMNELTLWLPHDTSIGRGHVDRTDSPAVGRGRADRTSGARTAVATGPEPQLLAENWVRLNQRSVTAPRRLGIVDHTGEQGAFATELAEYASRQGLDGRLLGPDTPADDIDTVVVLLPTRPAPDAAAAVRELADFLGERSWWTAPGTAITEYWLITTGGEAVLPEDPPPHPVHAAASAGFRSASAEYPGIAFRHLDLGAEHTAPAIVTALHTAAEPELALRDGNLYAKRLTEADPAALLAGPIRAADVLVTGGTGSLGLEFCEHAVRSGARRVTLLSRSGETPAVTARLRRLRALGPAEIEVLACDIADPDAVAALGGRLAEVGLLLHAAADNAAIGAGGLTDITPDQVERAMRGRVVGLEVVLERLAPECEIVLCSSLAATIGGRGTVLYAAANRLVDALAKRYRARGRRCVAVQWGQWAVFRGSGAAELAGLAEVGYLPMASADALALGLGGLRADAAVAAFDWERGRNVLGAYGYGPLLTDLETPGASTRRAHATSPAHVAHPAQIAERVPGAEPGRTEPTGDVAAQVAGLLAGIIGADDAAAIDGTRPLVAIGLDSLQALALRRQVASTFNADIPVSELIGGASLNDVVRLIGIPAATPAPVPAAGANASVSAGPPGPSVSPTPSHAPAPPHAPTPVASAAPPPHADPETAELTPAARLTRAKAAAQRAIPADFDENTFHSARRDMDLFGLRAMLTTLRPHLSPTEPRTTDELADRLHFAPRHRWLLRQWLQALTTDGCLTGDQPTGYRYVREVAPPQRPDLVQVCADLGYPRPLAEFLQSSDDHLTELVQDTMRLQELLFPNGDMTTAEAAYRDNLSSRYLNLAAGRAVADLVTGSTRRQTPARILELGAGIGGTTDDVAAALDGLPVEYHFTDVSDFFLTAAEHRFARYPWMRYALVDMNRDLGTLAPADIVIAANVLHNAHDIGATLRQLHDLLRPGGALVVIETCHAHCEQLTSVHLLMSPQPGQPHAGLTDVRAGTDRIFLTEDEWRAELRAARLTPDLVLPRPDHPIAALDQRVFIAIRDIEPGRK</sequence>
<dbReference type="Proteomes" id="UP001595696">
    <property type="component" value="Unassembled WGS sequence"/>
</dbReference>
<dbReference type="SMART" id="SM00822">
    <property type="entry name" value="PKS_KR"/>
    <property type="match status" value="1"/>
</dbReference>
<dbReference type="RefSeq" id="WP_378617049.1">
    <property type="nucleotide sequence ID" value="NZ_JBHSAX010000033.1"/>
</dbReference>
<reference evidence="8" key="1">
    <citation type="journal article" date="2019" name="Int. J. Syst. Evol. Microbiol.">
        <title>The Global Catalogue of Microorganisms (GCM) 10K type strain sequencing project: providing services to taxonomists for standard genome sequencing and annotation.</title>
        <authorList>
            <consortium name="The Broad Institute Genomics Platform"/>
            <consortium name="The Broad Institute Genome Sequencing Center for Infectious Disease"/>
            <person name="Wu L."/>
            <person name="Ma J."/>
        </authorList>
    </citation>
    <scope>NUCLEOTIDE SEQUENCE [LARGE SCALE GENOMIC DNA]</scope>
    <source>
        <strain evidence="8">CGMCC 4.7330</strain>
    </source>
</reference>
<dbReference type="EMBL" id="JBHSAX010000033">
    <property type="protein sequence ID" value="MFC3966392.1"/>
    <property type="molecule type" value="Genomic_DNA"/>
</dbReference>
<protein>
    <submittedName>
        <fullName evidence="7">Nocobactin polyketide synthase NbtC</fullName>
    </submittedName>
</protein>
<dbReference type="InterPro" id="IPR057326">
    <property type="entry name" value="KR_dom"/>
</dbReference>
<evidence type="ECO:0000256" key="1">
    <source>
        <dbReference type="ARBA" id="ARBA00022450"/>
    </source>
</evidence>
<keyword evidence="8" id="KW-1185">Reference proteome</keyword>
<dbReference type="Pfam" id="PF00550">
    <property type="entry name" value="PP-binding"/>
    <property type="match status" value="1"/>
</dbReference>
<dbReference type="SMART" id="SM00827">
    <property type="entry name" value="PKS_AT"/>
    <property type="match status" value="1"/>
</dbReference>
<dbReference type="SUPFAM" id="SSF47336">
    <property type="entry name" value="ACP-like"/>
    <property type="match status" value="1"/>
</dbReference>
<evidence type="ECO:0000313" key="8">
    <source>
        <dbReference type="Proteomes" id="UP001595696"/>
    </source>
</evidence>
<dbReference type="SUPFAM" id="SSF55048">
    <property type="entry name" value="Probable ACP-binding domain of malonyl-CoA ACP transacylase"/>
    <property type="match status" value="1"/>
</dbReference>
<accession>A0ABV8E3P1</accession>
<dbReference type="PROSITE" id="PS00012">
    <property type="entry name" value="PHOSPHOPANTETHEINE"/>
    <property type="match status" value="1"/>
</dbReference>
<feature type="compositionally biased region" description="Low complexity" evidence="5">
    <location>
        <begin position="1044"/>
        <end position="1056"/>
    </location>
</feature>
<keyword evidence="4" id="KW-0511">Multifunctional enzyme</keyword>
<dbReference type="Gene3D" id="3.30.70.3290">
    <property type="match status" value="1"/>
</dbReference>
<name>A0ABV8E3P1_9NOCA</name>
<dbReference type="PROSITE" id="PS50075">
    <property type="entry name" value="CARRIER"/>
    <property type="match status" value="1"/>
</dbReference>
<dbReference type="InterPro" id="IPR036736">
    <property type="entry name" value="ACP-like_sf"/>
</dbReference>
<evidence type="ECO:0000256" key="5">
    <source>
        <dbReference type="SAM" id="MobiDB-lite"/>
    </source>
</evidence>
<dbReference type="InterPro" id="IPR009081">
    <property type="entry name" value="PP-bd_ACP"/>
</dbReference>
<dbReference type="InterPro" id="IPR050091">
    <property type="entry name" value="PKS_NRPS_Biosynth_Enz"/>
</dbReference>
<comment type="caution">
    <text evidence="7">The sequence shown here is derived from an EMBL/GenBank/DDBJ whole genome shotgun (WGS) entry which is preliminary data.</text>
</comment>
<dbReference type="Gene3D" id="1.10.1200.10">
    <property type="entry name" value="ACP-like"/>
    <property type="match status" value="1"/>
</dbReference>